<evidence type="ECO:0000313" key="3">
    <source>
        <dbReference type="EMBL" id="QDQ16022.1"/>
    </source>
</evidence>
<dbReference type="Proteomes" id="UP000316806">
    <property type="component" value="Chromosome"/>
</dbReference>
<evidence type="ECO:0000313" key="4">
    <source>
        <dbReference type="Proteomes" id="UP000316806"/>
    </source>
</evidence>
<dbReference type="EMBL" id="CP040916">
    <property type="protein sequence ID" value="QDQ16022.1"/>
    <property type="molecule type" value="Genomic_DNA"/>
</dbReference>
<name>A0A516RK23_STRST</name>
<sequence>MTGYCSVTHALAAAGRTGHWGPPLHAAVIGDGAAAQGAVGALRAQNITRITRLTTRFPAPGAPEHTAQLEADDTGTLHAVSTTGHLPLAELLARHDIIVTCLRPPADEPLTLLTTGQTAALAPGTLIVDVPAAPGTGLPWARPTTLTRPLRQVAAGVQYYAVPDSPSYLFNSATWTRSTALLPHLATVVAGRAHWTAPPPGPPGHTGQTTPGPSPLR</sequence>
<protein>
    <recommendedName>
        <fullName evidence="2">Alanine dehydrogenase/pyridine nucleotide transhydrogenase NAD(H)-binding domain-containing protein</fullName>
    </recommendedName>
</protein>
<feature type="domain" description="Alanine dehydrogenase/pyridine nucleotide transhydrogenase NAD(H)-binding" evidence="2">
    <location>
        <begin position="10"/>
        <end position="161"/>
    </location>
</feature>
<dbReference type="SMART" id="SM01002">
    <property type="entry name" value="AlaDh_PNT_C"/>
    <property type="match status" value="1"/>
</dbReference>
<evidence type="ECO:0000259" key="2">
    <source>
        <dbReference type="SMART" id="SM01002"/>
    </source>
</evidence>
<proteinExistence type="predicted"/>
<dbReference type="SUPFAM" id="SSF51735">
    <property type="entry name" value="NAD(P)-binding Rossmann-fold domains"/>
    <property type="match status" value="1"/>
</dbReference>
<reference evidence="3 4" key="1">
    <citation type="journal article" date="2019" name="J. Ind. Microbiol. Biotechnol.">
        <title>The complete genomic sequence of Streptomyces spectabilis NRRL-2792 and identification of secondary metabolite biosynthetic gene clusters.</title>
        <authorList>
            <person name="Sinha A."/>
            <person name="Phillips-Salemka S."/>
            <person name="Niraula T.A."/>
            <person name="Short K.A."/>
            <person name="Niraula N.P."/>
        </authorList>
    </citation>
    <scope>NUCLEOTIDE SEQUENCE [LARGE SCALE GENOMIC DNA]</scope>
    <source>
        <strain evidence="3 4">NRRL 2792</strain>
    </source>
</reference>
<organism evidence="3 4">
    <name type="scientific">Streptomyces spectabilis</name>
    <dbReference type="NCBI Taxonomy" id="68270"/>
    <lineage>
        <taxon>Bacteria</taxon>
        <taxon>Bacillati</taxon>
        <taxon>Actinomycetota</taxon>
        <taxon>Actinomycetes</taxon>
        <taxon>Kitasatosporales</taxon>
        <taxon>Streptomycetaceae</taxon>
        <taxon>Streptomyces</taxon>
    </lineage>
</organism>
<dbReference type="AlphaFoldDB" id="A0A516RK23"/>
<evidence type="ECO:0000256" key="1">
    <source>
        <dbReference type="SAM" id="MobiDB-lite"/>
    </source>
</evidence>
<gene>
    <name evidence="3" type="ORF">FH965_40330</name>
</gene>
<dbReference type="Gene3D" id="3.40.50.720">
    <property type="entry name" value="NAD(P)-binding Rossmann-like Domain"/>
    <property type="match status" value="2"/>
</dbReference>
<dbReference type="InterPro" id="IPR036291">
    <property type="entry name" value="NAD(P)-bd_dom_sf"/>
</dbReference>
<feature type="region of interest" description="Disordered" evidence="1">
    <location>
        <begin position="193"/>
        <end position="217"/>
    </location>
</feature>
<dbReference type="InterPro" id="IPR007698">
    <property type="entry name" value="AlaDH/PNT_NAD(H)-bd"/>
</dbReference>
<dbReference type="Pfam" id="PF01262">
    <property type="entry name" value="AlaDh_PNT_C"/>
    <property type="match status" value="1"/>
</dbReference>
<accession>A0A516RK23</accession>